<dbReference type="InterPro" id="IPR037913">
    <property type="entry name" value="ACD_IbpA/B"/>
</dbReference>
<sequence length="162" mass="17803">MRTAIDFSPLYRSAVGFDRLVNLLDSAARTDTAPGWPPYNIERLPAAEGEDQGDSYRIEVAVAGFRPDQLNIEVKENVLTVTGKKDDDAATRTFLHRGLAERSFERRFQLADHIKVTEADLANGLLSITLKLEVPEAKKAKTIAIKTASYTNDSAPVLTAAE</sequence>
<dbReference type="PANTHER" id="PTHR47062">
    <property type="match status" value="1"/>
</dbReference>
<accession>A0A1G4TBZ6</accession>
<organism evidence="5 6">
    <name type="scientific">Asticcacaulis taihuensis</name>
    <dbReference type="NCBI Taxonomy" id="260084"/>
    <lineage>
        <taxon>Bacteria</taxon>
        <taxon>Pseudomonadati</taxon>
        <taxon>Pseudomonadota</taxon>
        <taxon>Alphaproteobacteria</taxon>
        <taxon>Caulobacterales</taxon>
        <taxon>Caulobacteraceae</taxon>
        <taxon>Asticcacaulis</taxon>
    </lineage>
</organism>
<evidence type="ECO:0000256" key="2">
    <source>
        <dbReference type="PROSITE-ProRule" id="PRU00285"/>
    </source>
</evidence>
<dbReference type="PANTHER" id="PTHR47062:SF1">
    <property type="entry name" value="SMALL HEAT SHOCK PROTEIN IBPA"/>
    <property type="match status" value="1"/>
</dbReference>
<evidence type="ECO:0000313" key="6">
    <source>
        <dbReference type="Proteomes" id="UP000199150"/>
    </source>
</evidence>
<dbReference type="Gene3D" id="2.60.40.790">
    <property type="match status" value="1"/>
</dbReference>
<keyword evidence="1" id="KW-0346">Stress response</keyword>
<dbReference type="Proteomes" id="UP000199150">
    <property type="component" value="Unassembled WGS sequence"/>
</dbReference>
<keyword evidence="6" id="KW-1185">Reference proteome</keyword>
<dbReference type="OrthoDB" id="9810618at2"/>
<evidence type="ECO:0000256" key="3">
    <source>
        <dbReference type="RuleBase" id="RU003616"/>
    </source>
</evidence>
<dbReference type="EMBL" id="FMTS01000007">
    <property type="protein sequence ID" value="SCW78942.1"/>
    <property type="molecule type" value="Genomic_DNA"/>
</dbReference>
<proteinExistence type="inferred from homology"/>
<dbReference type="CDD" id="cd06470">
    <property type="entry name" value="ACD_IbpA-B_like"/>
    <property type="match status" value="1"/>
</dbReference>
<protein>
    <submittedName>
        <fullName evidence="5">Molecular chaperone IbpA</fullName>
    </submittedName>
</protein>
<evidence type="ECO:0000313" key="5">
    <source>
        <dbReference type="EMBL" id="SCW78942.1"/>
    </source>
</evidence>
<evidence type="ECO:0000256" key="1">
    <source>
        <dbReference type="ARBA" id="ARBA00023016"/>
    </source>
</evidence>
<dbReference type="InterPro" id="IPR002068">
    <property type="entry name" value="A-crystallin/Hsp20_dom"/>
</dbReference>
<dbReference type="InterPro" id="IPR008978">
    <property type="entry name" value="HSP20-like_chaperone"/>
</dbReference>
<dbReference type="SUPFAM" id="SSF49764">
    <property type="entry name" value="HSP20-like chaperones"/>
    <property type="match status" value="1"/>
</dbReference>
<dbReference type="AlphaFoldDB" id="A0A1G4TBZ6"/>
<reference evidence="6" key="1">
    <citation type="submission" date="2016-10" db="EMBL/GenBank/DDBJ databases">
        <authorList>
            <person name="Varghese N."/>
            <person name="Submissions S."/>
        </authorList>
    </citation>
    <scope>NUCLEOTIDE SEQUENCE [LARGE SCALE GENOMIC DNA]</scope>
    <source>
        <strain evidence="6">CGMCC 1.3431</strain>
    </source>
</reference>
<name>A0A1G4TBZ6_9CAUL</name>
<feature type="domain" description="SHSP" evidence="4">
    <location>
        <begin position="38"/>
        <end position="148"/>
    </location>
</feature>
<dbReference type="RefSeq" id="WP_090650338.1">
    <property type="nucleotide sequence ID" value="NZ_CBCRYE010000007.1"/>
</dbReference>
<comment type="similarity">
    <text evidence="2 3">Belongs to the small heat shock protein (HSP20) family.</text>
</comment>
<dbReference type="Pfam" id="PF00011">
    <property type="entry name" value="HSP20"/>
    <property type="match status" value="1"/>
</dbReference>
<dbReference type="STRING" id="260084.SAMN02927928_3434"/>
<dbReference type="PROSITE" id="PS01031">
    <property type="entry name" value="SHSP"/>
    <property type="match status" value="1"/>
</dbReference>
<evidence type="ECO:0000259" key="4">
    <source>
        <dbReference type="PROSITE" id="PS01031"/>
    </source>
</evidence>
<gene>
    <name evidence="5" type="ORF">SAMN02927928_3434</name>
</gene>